<feature type="active site" description="Nucleophile" evidence="5">
    <location>
        <position position="385"/>
    </location>
</feature>
<feature type="active site" evidence="6">
    <location>
        <position position="385"/>
    </location>
</feature>
<gene>
    <name evidence="8" type="ORF">DESUT3_18910</name>
</gene>
<dbReference type="Gene3D" id="2.40.50.140">
    <property type="entry name" value="Nucleic acid-binding proteins"/>
    <property type="match status" value="1"/>
</dbReference>
<keyword evidence="1" id="KW-0408">Iron</keyword>
<dbReference type="PROSITE" id="PS01230">
    <property type="entry name" value="TRMA_1"/>
    <property type="match status" value="1"/>
</dbReference>
<dbReference type="Pfam" id="PF05958">
    <property type="entry name" value="tRNA_U5-meth_tr"/>
    <property type="match status" value="1"/>
</dbReference>
<sequence length="429" mass="46456">MIEPIAIENLAYGGSGVGRHQGKAVFVPLSAPGDLVRCRVVREKKQYCEAEIVELLEPAGCRRAAPCPVFGECGGCQWQHLAYADQARWKQEIFADTLARRCGVSRERILPLVEAPDEWAYRSRVQFKCRMTRDGFVMGFYRRGSHFVIDVDSCPIAAAPINRALALFRQWLGASPCPERVPQVDLACGDDGRLRAEVHVLEGAQELLAGHLEPLAAAAGISLFIQAGRKSTLRHVRGSGELFIHPLAGEPMALAYGPGGFAQVNLAQNRALVGHVLGAAALGGSERVLDLFCGMGNFSLPLARHAASVVGVEDYAPSIAMARRNASANGLGNTRFLACPAESALAEQWQEGFDLVLLDPPRAGAYDICRELGRARPGKIIYISCDPQTLARDLAPLLHSGYSLNSSRAFDLFPQTYHVESVSVLTRTA</sequence>
<keyword evidence="3 5" id="KW-0808">Transferase</keyword>
<dbReference type="GO" id="GO:0008168">
    <property type="term" value="F:methyltransferase activity"/>
    <property type="evidence" value="ECO:0007669"/>
    <property type="project" value="UniProtKB-KW"/>
</dbReference>
<evidence type="ECO:0000259" key="7">
    <source>
        <dbReference type="PROSITE" id="PS50926"/>
    </source>
</evidence>
<keyword evidence="1" id="KW-0479">Metal-binding</keyword>
<feature type="binding site" evidence="5">
    <location>
        <position position="359"/>
    </location>
    <ligand>
        <name>S-adenosyl-L-methionine</name>
        <dbReference type="ChEBI" id="CHEBI:59789"/>
    </ligand>
</feature>
<protein>
    <submittedName>
        <fullName evidence="8">RNA methyltransferase</fullName>
    </submittedName>
</protein>
<reference evidence="8 9" key="2">
    <citation type="journal article" date="2021" name="Int. J. Syst. Evol. Microbiol.">
        <title>Isolation and Polyphasic Characterization of Desulfuromonas versatilis sp. Nov., an Electrogenic Bacteria Capable of Versatile Metabolism Isolated from a Graphene Oxide-Reducing Enrichment Culture.</title>
        <authorList>
            <person name="Xie L."/>
            <person name="Yoshida N."/>
            <person name="Ishii S."/>
            <person name="Meng L."/>
        </authorList>
    </citation>
    <scope>NUCLEOTIDE SEQUENCE [LARGE SCALE GENOMIC DNA]</scope>
    <source>
        <strain evidence="8 9">NIT-T3</strain>
    </source>
</reference>
<dbReference type="Gene3D" id="2.40.50.1070">
    <property type="match status" value="1"/>
</dbReference>
<dbReference type="InterPro" id="IPR030391">
    <property type="entry name" value="MeTrfase_TrmA_CS"/>
</dbReference>
<evidence type="ECO:0000256" key="6">
    <source>
        <dbReference type="PROSITE-ProRule" id="PRU10015"/>
    </source>
</evidence>
<dbReference type="InterPro" id="IPR029063">
    <property type="entry name" value="SAM-dependent_MTases_sf"/>
</dbReference>
<comment type="similarity">
    <text evidence="5">Belongs to the class I-like SAM-binding methyltransferase superfamily. RNA M5U methyltransferase family.</text>
</comment>
<dbReference type="Gene3D" id="3.40.50.150">
    <property type="entry name" value="Vaccinia Virus protein VP39"/>
    <property type="match status" value="1"/>
</dbReference>
<feature type="binding site" evidence="5">
    <location>
        <position position="292"/>
    </location>
    <ligand>
        <name>S-adenosyl-L-methionine</name>
        <dbReference type="ChEBI" id="CHEBI:59789"/>
    </ligand>
</feature>
<dbReference type="RefSeq" id="WP_221252270.1">
    <property type="nucleotide sequence ID" value="NZ_AP024355.1"/>
</dbReference>
<keyword evidence="1" id="KW-0004">4Fe-4S</keyword>
<dbReference type="NCBIfam" id="TIGR00479">
    <property type="entry name" value="rumA"/>
    <property type="match status" value="1"/>
</dbReference>
<dbReference type="PROSITE" id="PS50926">
    <property type="entry name" value="TRAM"/>
    <property type="match status" value="1"/>
</dbReference>
<dbReference type="PROSITE" id="PS01231">
    <property type="entry name" value="TRMA_2"/>
    <property type="match status" value="1"/>
</dbReference>
<evidence type="ECO:0000256" key="3">
    <source>
        <dbReference type="ARBA" id="ARBA00022679"/>
    </source>
</evidence>
<dbReference type="PANTHER" id="PTHR11061">
    <property type="entry name" value="RNA M5U METHYLTRANSFERASE"/>
    <property type="match status" value="1"/>
</dbReference>
<dbReference type="Proteomes" id="UP001319827">
    <property type="component" value="Chromosome"/>
</dbReference>
<evidence type="ECO:0000256" key="5">
    <source>
        <dbReference type="PROSITE-ProRule" id="PRU01024"/>
    </source>
</evidence>
<dbReference type="InterPro" id="IPR002792">
    <property type="entry name" value="TRAM_dom"/>
</dbReference>
<name>A0ABN6DY73_9BACT</name>
<dbReference type="PANTHER" id="PTHR11061:SF49">
    <property type="entry name" value="23S RRNA (URACIL(1939)-C(5))-METHYLTRANSFERASE RLMD"/>
    <property type="match status" value="1"/>
</dbReference>
<reference evidence="8 9" key="1">
    <citation type="journal article" date="2016" name="C (Basel)">
        <title>Selective Growth of and Electricity Production by Marine Exoelectrogenic Bacteria in Self-Aggregated Hydrogel of Microbially Reduced Graphene Oxide.</title>
        <authorList>
            <person name="Yoshida N."/>
            <person name="Goto Y."/>
            <person name="Miyata Y."/>
        </authorList>
    </citation>
    <scope>NUCLEOTIDE SEQUENCE [LARGE SCALE GENOMIC DNA]</scope>
    <source>
        <strain evidence="8 9">NIT-T3</strain>
    </source>
</reference>
<feature type="domain" description="TRAM" evidence="7">
    <location>
        <begin position="1"/>
        <end position="54"/>
    </location>
</feature>
<dbReference type="GO" id="GO:0032259">
    <property type="term" value="P:methylation"/>
    <property type="evidence" value="ECO:0007669"/>
    <property type="project" value="UniProtKB-KW"/>
</dbReference>
<dbReference type="InterPro" id="IPR030390">
    <property type="entry name" value="MeTrfase_TrmA_AS"/>
</dbReference>
<proteinExistence type="inferred from homology"/>
<evidence type="ECO:0000313" key="9">
    <source>
        <dbReference type="Proteomes" id="UP001319827"/>
    </source>
</evidence>
<dbReference type="SUPFAM" id="SSF50249">
    <property type="entry name" value="Nucleic acid-binding proteins"/>
    <property type="match status" value="1"/>
</dbReference>
<dbReference type="InterPro" id="IPR012340">
    <property type="entry name" value="NA-bd_OB-fold"/>
</dbReference>
<dbReference type="SUPFAM" id="SSF53335">
    <property type="entry name" value="S-adenosyl-L-methionine-dependent methyltransferases"/>
    <property type="match status" value="1"/>
</dbReference>
<feature type="binding site" evidence="5">
    <location>
        <position position="313"/>
    </location>
    <ligand>
        <name>S-adenosyl-L-methionine</name>
        <dbReference type="ChEBI" id="CHEBI:59789"/>
    </ligand>
</feature>
<dbReference type="Pfam" id="PF01938">
    <property type="entry name" value="TRAM"/>
    <property type="match status" value="1"/>
</dbReference>
<keyword evidence="2 5" id="KW-0489">Methyltransferase</keyword>
<evidence type="ECO:0000256" key="2">
    <source>
        <dbReference type="ARBA" id="ARBA00022603"/>
    </source>
</evidence>
<evidence type="ECO:0000313" key="8">
    <source>
        <dbReference type="EMBL" id="BCR04822.1"/>
    </source>
</evidence>
<dbReference type="EMBL" id="AP024355">
    <property type="protein sequence ID" value="BCR04822.1"/>
    <property type="molecule type" value="Genomic_DNA"/>
</dbReference>
<evidence type="ECO:0000256" key="4">
    <source>
        <dbReference type="ARBA" id="ARBA00022691"/>
    </source>
</evidence>
<organism evidence="8 9">
    <name type="scientific">Desulfuromonas versatilis</name>
    <dbReference type="NCBI Taxonomy" id="2802975"/>
    <lineage>
        <taxon>Bacteria</taxon>
        <taxon>Pseudomonadati</taxon>
        <taxon>Thermodesulfobacteriota</taxon>
        <taxon>Desulfuromonadia</taxon>
        <taxon>Desulfuromonadales</taxon>
        <taxon>Desulfuromonadaceae</taxon>
        <taxon>Desulfuromonas</taxon>
    </lineage>
</organism>
<accession>A0ABN6DY73</accession>
<keyword evidence="1" id="KW-0411">Iron-sulfur</keyword>
<evidence type="ECO:0000256" key="1">
    <source>
        <dbReference type="ARBA" id="ARBA00022485"/>
    </source>
</evidence>
<dbReference type="CDD" id="cd02440">
    <property type="entry name" value="AdoMet_MTases"/>
    <property type="match status" value="1"/>
</dbReference>
<keyword evidence="9" id="KW-1185">Reference proteome</keyword>
<dbReference type="InterPro" id="IPR010280">
    <property type="entry name" value="U5_MeTrfase_fam"/>
</dbReference>
<keyword evidence="4 5" id="KW-0949">S-adenosyl-L-methionine</keyword>
<dbReference type="PROSITE" id="PS51687">
    <property type="entry name" value="SAM_MT_RNA_M5U"/>
    <property type="match status" value="1"/>
</dbReference>
<feature type="binding site" evidence="5">
    <location>
        <position position="263"/>
    </location>
    <ligand>
        <name>S-adenosyl-L-methionine</name>
        <dbReference type="ChEBI" id="CHEBI:59789"/>
    </ligand>
</feature>